<dbReference type="PANTHER" id="PTHR43095:SF5">
    <property type="entry name" value="XYLULOSE KINASE"/>
    <property type="match status" value="1"/>
</dbReference>
<evidence type="ECO:0000259" key="5">
    <source>
        <dbReference type="Pfam" id="PF02782"/>
    </source>
</evidence>
<dbReference type="InterPro" id="IPR018484">
    <property type="entry name" value="FGGY_N"/>
</dbReference>
<gene>
    <name evidence="6" type="ORF">IAA83_01185</name>
</gene>
<accession>A0A9D1JTA5</accession>
<dbReference type="InterPro" id="IPR018485">
    <property type="entry name" value="FGGY_C"/>
</dbReference>
<evidence type="ECO:0000313" key="6">
    <source>
        <dbReference type="EMBL" id="HIS63969.1"/>
    </source>
</evidence>
<evidence type="ECO:0000256" key="1">
    <source>
        <dbReference type="ARBA" id="ARBA00009156"/>
    </source>
</evidence>
<dbReference type="SUPFAM" id="SSF53067">
    <property type="entry name" value="Actin-like ATPase domain"/>
    <property type="match status" value="2"/>
</dbReference>
<dbReference type="Proteomes" id="UP000886741">
    <property type="component" value="Unassembled WGS sequence"/>
</dbReference>
<evidence type="ECO:0000256" key="3">
    <source>
        <dbReference type="ARBA" id="ARBA00022777"/>
    </source>
</evidence>
<dbReference type="Gene3D" id="3.30.420.40">
    <property type="match status" value="2"/>
</dbReference>
<dbReference type="GO" id="GO:0016301">
    <property type="term" value="F:kinase activity"/>
    <property type="evidence" value="ECO:0007669"/>
    <property type="project" value="UniProtKB-KW"/>
</dbReference>
<dbReference type="PANTHER" id="PTHR43095">
    <property type="entry name" value="SUGAR KINASE"/>
    <property type="match status" value="1"/>
</dbReference>
<dbReference type="CDD" id="cd07809">
    <property type="entry name" value="ASKHA_NBD_FGGY_BaXK-like"/>
    <property type="match status" value="1"/>
</dbReference>
<protein>
    <submittedName>
        <fullName evidence="6">FGGY-family carbohydrate kinase</fullName>
    </submittedName>
</protein>
<dbReference type="InterPro" id="IPR050406">
    <property type="entry name" value="FGGY_Carb_Kinase"/>
</dbReference>
<reference evidence="6" key="1">
    <citation type="submission" date="2020-10" db="EMBL/GenBank/DDBJ databases">
        <authorList>
            <person name="Gilroy R."/>
        </authorList>
    </citation>
    <scope>NUCLEOTIDE SEQUENCE</scope>
    <source>
        <strain evidence="6">ChiBcec16-1751</strain>
    </source>
</reference>
<keyword evidence="2" id="KW-0808">Transferase</keyword>
<dbReference type="Pfam" id="PF00370">
    <property type="entry name" value="FGGY_N"/>
    <property type="match status" value="1"/>
</dbReference>
<dbReference type="Pfam" id="PF02782">
    <property type="entry name" value="FGGY_C"/>
    <property type="match status" value="1"/>
</dbReference>
<dbReference type="InterPro" id="IPR043129">
    <property type="entry name" value="ATPase_NBD"/>
</dbReference>
<comment type="similarity">
    <text evidence="1">Belongs to the FGGY kinase family.</text>
</comment>
<feature type="domain" description="Carbohydrate kinase FGGY C-terminal" evidence="5">
    <location>
        <begin position="274"/>
        <end position="471"/>
    </location>
</feature>
<dbReference type="GO" id="GO:0005975">
    <property type="term" value="P:carbohydrate metabolic process"/>
    <property type="evidence" value="ECO:0007669"/>
    <property type="project" value="InterPro"/>
</dbReference>
<feature type="domain" description="Carbohydrate kinase FGGY N-terminal" evidence="4">
    <location>
        <begin position="13"/>
        <end position="239"/>
    </location>
</feature>
<sequence length="530" mass="56928">MQVQELIANGGAYLGLELGSTRIKAVLIDNGHQVVATGSYGWENRYEGGYWTYHLEDVWTGIQAAYTELAADVKKQYGVTLTKLAGMGFSAMMHGYLPFDKSGALLAPFRTWRNTTTGPAAEALSSRFQFNIPLRWSIAHLYQAMLNGEEHVGSIDFLTTLAGYVHWKLSGKRVLGVGDASGMFPIDSTTGDFDETMVQSFDALAAESGYSWKLRDLLPQVLSAGEDAGCLTEEGAKLLDVSGNLQAGIPMCPPEGDAGTGMAATNAVAERTGNVSAGTSIFAMIVLEKALSKVYPEIDMVTTPDGKPVAMVHCNNCTNEINAWAKLFAQFQEAMGQTVDMNKLFTTMFESALQGDANGGGLVLYNYLSGESITGLDEGRPLFVRGPESEFSFANLMRTQLYSALATLKLGLDILSGEQVAVDRLLGHGGFFKTPVVGQRMMAAAANAAVSVMETAGEGGPWGMAVLAAYAGRKTQGQTLDNYLDTCVFAGQKVTTVEPQAEDLAGFNAFMERYRANLPVERAAVEHYTI</sequence>
<comment type="caution">
    <text evidence="6">The sequence shown here is derived from an EMBL/GenBank/DDBJ whole genome shotgun (WGS) entry which is preliminary data.</text>
</comment>
<evidence type="ECO:0000259" key="4">
    <source>
        <dbReference type="Pfam" id="PF00370"/>
    </source>
</evidence>
<evidence type="ECO:0000256" key="2">
    <source>
        <dbReference type="ARBA" id="ARBA00022679"/>
    </source>
</evidence>
<keyword evidence="3 6" id="KW-0418">Kinase</keyword>
<organism evidence="6 7">
    <name type="scientific">Candidatus Avoscillospira avistercoris</name>
    <dbReference type="NCBI Taxonomy" id="2840707"/>
    <lineage>
        <taxon>Bacteria</taxon>
        <taxon>Bacillati</taxon>
        <taxon>Bacillota</taxon>
        <taxon>Clostridia</taxon>
        <taxon>Eubacteriales</taxon>
        <taxon>Oscillospiraceae</taxon>
        <taxon>Oscillospiraceae incertae sedis</taxon>
        <taxon>Candidatus Avoscillospira</taxon>
    </lineage>
</organism>
<name>A0A9D1JTA5_9FIRM</name>
<reference evidence="6" key="2">
    <citation type="journal article" date="2021" name="PeerJ">
        <title>Extensive microbial diversity within the chicken gut microbiome revealed by metagenomics and culture.</title>
        <authorList>
            <person name="Gilroy R."/>
            <person name="Ravi A."/>
            <person name="Getino M."/>
            <person name="Pursley I."/>
            <person name="Horton D.L."/>
            <person name="Alikhan N.F."/>
            <person name="Baker D."/>
            <person name="Gharbi K."/>
            <person name="Hall N."/>
            <person name="Watson M."/>
            <person name="Adriaenssens E.M."/>
            <person name="Foster-Nyarko E."/>
            <person name="Jarju S."/>
            <person name="Secka A."/>
            <person name="Antonio M."/>
            <person name="Oren A."/>
            <person name="Chaudhuri R.R."/>
            <person name="La Ragione R."/>
            <person name="Hildebrand F."/>
            <person name="Pallen M.J."/>
        </authorList>
    </citation>
    <scope>NUCLEOTIDE SEQUENCE</scope>
    <source>
        <strain evidence="6">ChiBcec16-1751</strain>
    </source>
</reference>
<proteinExistence type="inferred from homology"/>
<dbReference type="AlphaFoldDB" id="A0A9D1JTA5"/>
<dbReference type="EMBL" id="DVJJ01000020">
    <property type="protein sequence ID" value="HIS63969.1"/>
    <property type="molecule type" value="Genomic_DNA"/>
</dbReference>
<evidence type="ECO:0000313" key="7">
    <source>
        <dbReference type="Proteomes" id="UP000886741"/>
    </source>
</evidence>